<dbReference type="AlphaFoldDB" id="A0A9W6FE12"/>
<gene>
    <name evidence="1" type="ORF">Selli2_01400</name>
</gene>
<accession>A0A9W6FE12</accession>
<organism evidence="1 2">
    <name type="scientific">Sellimonas catena</name>
    <dbReference type="NCBI Taxonomy" id="2994035"/>
    <lineage>
        <taxon>Bacteria</taxon>
        <taxon>Bacillati</taxon>
        <taxon>Bacillota</taxon>
        <taxon>Clostridia</taxon>
        <taxon>Lachnospirales</taxon>
        <taxon>Lachnospiraceae</taxon>
        <taxon>Sellimonas</taxon>
    </lineage>
</organism>
<dbReference type="Proteomes" id="UP001145094">
    <property type="component" value="Unassembled WGS sequence"/>
</dbReference>
<evidence type="ECO:0000313" key="1">
    <source>
        <dbReference type="EMBL" id="GLG88714.1"/>
    </source>
</evidence>
<comment type="caution">
    <text evidence="1">The sequence shown here is derived from an EMBL/GenBank/DDBJ whole genome shotgun (WGS) entry which is preliminary data.</text>
</comment>
<dbReference type="RefSeq" id="WP_138373811.1">
    <property type="nucleotide sequence ID" value="NZ_BSCH01000001.1"/>
</dbReference>
<evidence type="ECO:0000313" key="2">
    <source>
        <dbReference type="Proteomes" id="UP001145094"/>
    </source>
</evidence>
<dbReference type="EMBL" id="BSCH01000001">
    <property type="protein sequence ID" value="GLG88714.1"/>
    <property type="molecule type" value="Genomic_DNA"/>
</dbReference>
<name>A0A9W6FE12_9FIRM</name>
<reference evidence="1" key="1">
    <citation type="submission" date="2022-11" db="EMBL/GenBank/DDBJ databases">
        <title>Draft genome sequence of Sellimonas catena strain 18CBH55.</title>
        <authorList>
            <person name="Atsushi H."/>
            <person name="Moriya O."/>
            <person name="Mitsuo S."/>
        </authorList>
    </citation>
    <scope>NUCLEOTIDE SEQUENCE</scope>
    <source>
        <strain evidence="1">18CBH55</strain>
    </source>
</reference>
<reference evidence="1" key="3">
    <citation type="journal article" date="2023" name="Int. J. Syst. Evol. Microbiol.">
        <title>Sellimonas catena sp. nov., isolated from human faeces.</title>
        <authorList>
            <person name="Hisatomi A."/>
            <person name="Ohkuma M."/>
            <person name="Sakamoto M."/>
        </authorList>
    </citation>
    <scope>NUCLEOTIDE SEQUENCE</scope>
    <source>
        <strain evidence="1">18CBH55</strain>
    </source>
</reference>
<proteinExistence type="predicted"/>
<protein>
    <submittedName>
        <fullName evidence="1">Uncharacterized protein</fullName>
    </submittedName>
</protein>
<sequence length="73" mass="8398">MALLREGNSRAADDSDMIGEKDILLKKQAIEKATKEYRKYQVQNLSPVEEEYLASIKNIQSIVKKKEIIDKTE</sequence>
<reference evidence="1" key="2">
    <citation type="submission" date="2022-11" db="EMBL/GenBank/DDBJ databases">
        <title>Draft genome sequence of Sellimonas catena strain 18CBH55.</title>
        <authorList>
            <person name="Hisatomi A."/>
            <person name="Ohkuma M."/>
            <person name="Sakamoto M."/>
        </authorList>
    </citation>
    <scope>NUCLEOTIDE SEQUENCE</scope>
    <source>
        <strain evidence="1">18CBH55</strain>
    </source>
</reference>